<keyword evidence="5" id="KW-0175">Coiled coil</keyword>
<dbReference type="PANTHER" id="PTHR43077:SF10">
    <property type="entry name" value="TRANSPORT PERMEASE PROTEIN"/>
    <property type="match status" value="1"/>
</dbReference>
<keyword evidence="9" id="KW-1185">Reference proteome</keyword>
<feature type="transmembrane region" description="Helical" evidence="6">
    <location>
        <begin position="905"/>
        <end position="929"/>
    </location>
</feature>
<evidence type="ECO:0000256" key="5">
    <source>
        <dbReference type="SAM" id="Coils"/>
    </source>
</evidence>
<sequence length="1061" mass="118701">MKNSVAIFLQDLRNIKRVPLVGMLFIGLAILPSLYAWFNLSAAWDPYGNTGGVSVAVVNEDAGAEVDGERIDIGEELEESLMTNDQLGWTMVEDEETATDGVKSGDYYAAVMIPEDFSSSLVAVLDGDPQQSAVTYVVNEKVNAIAPKMTDTGASTITREINEQFSAETSRLMFALFDELGIQLEEELPTFRAMKDVVFELEGMMGDARQFGDTIIALEEEWDELDDYAQTIQSVETYIPAIEAYAEGVVALDDSFDEITEQSETILTLESELDQFEAALDGLNRLQASLPEWNEEVEAVFEEGESLQGESDRLMEELNLLEEQADKFLQELDEAAVNYETATDFAEDGMIRLDSEAEQFSQSLEALEDRLKDVEDHEAWDKLEAAAGEVQENIDTYLDTLHELEAVLLWLEEHVADADVTPALEAVQRQLERLESWQVTLDDMAEKLEEGDVSEEQIDRWLEQLDDAADAIASGIERLEENEGRIERLMGRAVESIAEEVERLEEEELEAYLTGFLEFSEDALKETERRLEELDEWLSTIDGDDVDDALIEQVRALSDQLQTVEALLASVTTGLEAFAAYDVEGQLAEGLAQLDDVIDRLTTLQQQLAEVEEALSGASHPVEPLTEEASETITDTRRQVDDARSWLMGDGVDFATDVDEEIRRQGDRLYDALDMYQSLVADMQSALEQGQESIASGFTSAREVTEATMPEAEQRLNALTEELNARYPELERRVTTLARFVREDLPVVERQVHSLSQWMQEELPEIREDYERVNDWLEEDWPAVSEGVEMLSAFASEDLPVIDEEIRSVSDTVRELEEDEQIQEMISVLRNDLAEEEAFFAEPVVLDENQLFPIPNYGSANVPFYTPLTLWVGALLLSNLVTTNLHEKDQRAGFTLRQIYVGRGLLFMVIAILQGLIVSLGNLHLLGVYAAHPVWLVVFSVLIALVFMTIVYTFASILGNIGKAIAIVFLVLQLSGGGGTFPIEVTPPFFQAIHPFLPFTYAINLLREAVGGMIVSNVLYNLAILGGFWVLSLVIGLLLKPILEARITETYQKSKSSRLVE</sequence>
<evidence type="ECO:0000313" key="9">
    <source>
        <dbReference type="Proteomes" id="UP000094463"/>
    </source>
</evidence>
<dbReference type="EMBL" id="CP012502">
    <property type="protein sequence ID" value="AOM81919.1"/>
    <property type="molecule type" value="Genomic_DNA"/>
</dbReference>
<evidence type="ECO:0000256" key="2">
    <source>
        <dbReference type="ARBA" id="ARBA00022692"/>
    </source>
</evidence>
<protein>
    <submittedName>
        <fullName evidence="8">Phage infection protein</fullName>
    </submittedName>
</protein>
<feature type="transmembrane region" description="Helical" evidence="6">
    <location>
        <begin position="935"/>
        <end position="957"/>
    </location>
</feature>
<dbReference type="Pfam" id="PF12698">
    <property type="entry name" value="ABC2_membrane_3"/>
    <property type="match status" value="2"/>
</dbReference>
<keyword evidence="3 6" id="KW-1133">Transmembrane helix</keyword>
<dbReference type="PANTHER" id="PTHR43077">
    <property type="entry name" value="TRANSPORT PERMEASE YVFS-RELATED"/>
    <property type="match status" value="1"/>
</dbReference>
<accession>A0A1D7QSG6</accession>
<evidence type="ECO:0000256" key="3">
    <source>
        <dbReference type="ARBA" id="ARBA00022989"/>
    </source>
</evidence>
<proteinExistence type="predicted"/>
<feature type="domain" description="ABC-2 type transporter transmembrane" evidence="7">
    <location>
        <begin position="25"/>
        <end position="167"/>
    </location>
</feature>
<dbReference type="KEGG" id="bbev:BBEV_0526"/>
<dbReference type="NCBIfam" id="TIGR03062">
    <property type="entry name" value="pip_yhgE_Cterm"/>
    <property type="match status" value="1"/>
</dbReference>
<evidence type="ECO:0000259" key="7">
    <source>
        <dbReference type="Pfam" id="PF12698"/>
    </source>
</evidence>
<feature type="coiled-coil region" evidence="5">
    <location>
        <begin position="702"/>
        <end position="733"/>
    </location>
</feature>
<dbReference type="InterPro" id="IPR051328">
    <property type="entry name" value="T7SS_ABC-Transporter"/>
</dbReference>
<dbReference type="InterPro" id="IPR013525">
    <property type="entry name" value="ABC2_TM"/>
</dbReference>
<evidence type="ECO:0000256" key="4">
    <source>
        <dbReference type="ARBA" id="ARBA00023136"/>
    </source>
</evidence>
<dbReference type="GO" id="GO:0140359">
    <property type="term" value="F:ABC-type transporter activity"/>
    <property type="evidence" value="ECO:0007669"/>
    <property type="project" value="InterPro"/>
</dbReference>
<dbReference type="GO" id="GO:0016020">
    <property type="term" value="C:membrane"/>
    <property type="evidence" value="ECO:0007669"/>
    <property type="project" value="UniProtKB-SubCell"/>
</dbReference>
<feature type="transmembrane region" description="Helical" evidence="6">
    <location>
        <begin position="1018"/>
        <end position="1039"/>
    </location>
</feature>
<organism evidence="8 9">
    <name type="scientific">Salisediminibacterium beveridgei</name>
    <dbReference type="NCBI Taxonomy" id="632773"/>
    <lineage>
        <taxon>Bacteria</taxon>
        <taxon>Bacillati</taxon>
        <taxon>Bacillota</taxon>
        <taxon>Bacilli</taxon>
        <taxon>Bacillales</taxon>
        <taxon>Bacillaceae</taxon>
        <taxon>Salisediminibacterium</taxon>
    </lineage>
</organism>
<gene>
    <name evidence="8" type="primary">pip</name>
    <name evidence="8" type="ORF">BBEV_0526</name>
</gene>
<dbReference type="Proteomes" id="UP000094463">
    <property type="component" value="Chromosome"/>
</dbReference>
<reference evidence="8 9" key="1">
    <citation type="submission" date="2015-08" db="EMBL/GenBank/DDBJ databases">
        <title>The complete genome sequence of Bacillus beveridgei MLTeJB.</title>
        <authorList>
            <person name="Hanson T.E."/>
            <person name="Mesa C."/>
            <person name="Basesman S.M."/>
            <person name="Oremland R.S."/>
        </authorList>
    </citation>
    <scope>NUCLEOTIDE SEQUENCE [LARGE SCALE GENOMIC DNA]</scope>
    <source>
        <strain evidence="8 9">MLTeJB</strain>
    </source>
</reference>
<dbReference type="InterPro" id="IPR017501">
    <property type="entry name" value="Phage_infect_YhgE_C"/>
</dbReference>
<evidence type="ECO:0000256" key="6">
    <source>
        <dbReference type="SAM" id="Phobius"/>
    </source>
</evidence>
<dbReference type="OrthoDB" id="9811483at2"/>
<comment type="subcellular location">
    <subcellularLocation>
        <location evidence="1">Membrane</location>
        <topology evidence="1">Multi-pass membrane protein</topology>
    </subcellularLocation>
</comment>
<keyword evidence="4 6" id="KW-0472">Membrane</keyword>
<feature type="domain" description="ABC-2 type transporter transmembrane" evidence="7">
    <location>
        <begin position="836"/>
        <end position="1038"/>
    </location>
</feature>
<name>A0A1D7QSG6_9BACI</name>
<dbReference type="STRING" id="632773.BBEV_0526"/>
<evidence type="ECO:0000256" key="1">
    <source>
        <dbReference type="ARBA" id="ARBA00004141"/>
    </source>
</evidence>
<feature type="transmembrane region" description="Helical" evidence="6">
    <location>
        <begin position="864"/>
        <end position="885"/>
    </location>
</feature>
<keyword evidence="2 6" id="KW-0812">Transmembrane</keyword>
<feature type="coiled-coil region" evidence="5">
    <location>
        <begin position="259"/>
        <end position="377"/>
    </location>
</feature>
<dbReference type="RefSeq" id="WP_069364046.1">
    <property type="nucleotide sequence ID" value="NZ_CP012502.1"/>
</dbReference>
<feature type="transmembrane region" description="Helical" evidence="6">
    <location>
        <begin position="964"/>
        <end position="983"/>
    </location>
</feature>
<dbReference type="AlphaFoldDB" id="A0A1D7QSG6"/>
<dbReference type="Gene3D" id="3.40.1710.10">
    <property type="entry name" value="abc type-2 transporter like domain"/>
    <property type="match status" value="1"/>
</dbReference>
<evidence type="ECO:0000313" key="8">
    <source>
        <dbReference type="EMBL" id="AOM81919.1"/>
    </source>
</evidence>
<dbReference type="NCBIfam" id="TIGR03061">
    <property type="entry name" value="pip_yhgE_Nterm"/>
    <property type="match status" value="1"/>
</dbReference>
<dbReference type="PATRIC" id="fig|632773.3.peg.569"/>
<feature type="transmembrane region" description="Helical" evidence="6">
    <location>
        <begin position="20"/>
        <end position="38"/>
    </location>
</feature>
<dbReference type="InterPro" id="IPR017500">
    <property type="entry name" value="Phage_infect_YhgE_N"/>
</dbReference>